<proteinExistence type="predicted"/>
<dbReference type="EMBL" id="CP002355">
    <property type="protein sequence ID" value="ADR34338.1"/>
    <property type="molecule type" value="Genomic_DNA"/>
</dbReference>
<reference evidence="2 3" key="1">
    <citation type="journal article" date="2012" name="Stand. Genomic Sci.">
        <title>Complete genome sequence of the sulfur compounds oxidizing chemolithoautotroph Sulfuricurvum kujiense type strain (YK-1(T)).</title>
        <authorList>
            <person name="Han C."/>
            <person name="Kotsyurbenko O."/>
            <person name="Chertkov O."/>
            <person name="Held B."/>
            <person name="Lapidus A."/>
            <person name="Nolan M."/>
            <person name="Lucas S."/>
            <person name="Hammon N."/>
            <person name="Deshpande S."/>
            <person name="Cheng J.F."/>
            <person name="Tapia R."/>
            <person name="Goodwin L.A."/>
            <person name="Pitluck S."/>
            <person name="Liolios K."/>
            <person name="Pagani I."/>
            <person name="Ivanova N."/>
            <person name="Mavromatis K."/>
            <person name="Mikhailova N."/>
            <person name="Pati A."/>
            <person name="Chen A."/>
            <person name="Palaniappan K."/>
            <person name="Land M."/>
            <person name="Hauser L."/>
            <person name="Chang Y.J."/>
            <person name="Jeffries C.D."/>
            <person name="Brambilla E.M."/>
            <person name="Rohde M."/>
            <person name="Spring S."/>
            <person name="Sikorski J."/>
            <person name="Goker M."/>
            <person name="Woyke T."/>
            <person name="Bristow J."/>
            <person name="Eisen J.A."/>
            <person name="Markowitz V."/>
            <person name="Hugenholtz P."/>
            <person name="Kyrpides N.C."/>
            <person name="Klenk H.P."/>
            <person name="Detter J.C."/>
        </authorList>
    </citation>
    <scope>NUCLEOTIDE SEQUENCE [LARGE SCALE GENOMIC DNA]</scope>
    <source>
        <strain evidence="3">ATCC BAA-921 / DSM 16994 / JCM 11577 / YK-1</strain>
    </source>
</reference>
<gene>
    <name evidence="2" type="ordered locus">Sulku_1677</name>
</gene>
<keyword evidence="3" id="KW-1185">Reference proteome</keyword>
<protein>
    <submittedName>
        <fullName evidence="2">Uncharacterized protein</fullName>
    </submittedName>
</protein>
<dbReference type="RefSeq" id="WP_013460535.1">
    <property type="nucleotide sequence ID" value="NC_014762.1"/>
</dbReference>
<keyword evidence="1" id="KW-1133">Transmembrane helix</keyword>
<name>E4U0M1_SULKY</name>
<keyword evidence="1" id="KW-0472">Membrane</keyword>
<feature type="transmembrane region" description="Helical" evidence="1">
    <location>
        <begin position="20"/>
        <end position="38"/>
    </location>
</feature>
<dbReference type="KEGG" id="sku:Sulku_1677"/>
<evidence type="ECO:0000313" key="3">
    <source>
        <dbReference type="Proteomes" id="UP000008721"/>
    </source>
</evidence>
<dbReference type="HOGENOM" id="CLU_2221867_0_0_7"/>
<evidence type="ECO:0000313" key="2">
    <source>
        <dbReference type="EMBL" id="ADR34338.1"/>
    </source>
</evidence>
<evidence type="ECO:0000256" key="1">
    <source>
        <dbReference type="SAM" id="Phobius"/>
    </source>
</evidence>
<accession>E4U0M1</accession>
<dbReference type="STRING" id="709032.Sulku_1677"/>
<keyword evidence="1" id="KW-0812">Transmembrane</keyword>
<dbReference type="AlphaFoldDB" id="E4U0M1"/>
<organism evidence="2 3">
    <name type="scientific">Sulfuricurvum kujiense (strain ATCC BAA-921 / DSM 16994 / JCM 11577 / YK-1)</name>
    <dbReference type="NCBI Taxonomy" id="709032"/>
    <lineage>
        <taxon>Bacteria</taxon>
        <taxon>Pseudomonadati</taxon>
        <taxon>Campylobacterota</taxon>
        <taxon>Epsilonproteobacteria</taxon>
        <taxon>Campylobacterales</taxon>
        <taxon>Sulfurimonadaceae</taxon>
        <taxon>Sulfuricurvum</taxon>
    </lineage>
</organism>
<dbReference type="Proteomes" id="UP000008721">
    <property type="component" value="Chromosome"/>
</dbReference>
<sequence>MDTNSTEVINFLNSLSWQGIGSLFVWTIGTIGITYKVIKHFQPVIHTDKAECDLFKDHVNLKGMTALYRHLELTRHNKKAIHINCPLFEGKNKCIKREDGKCKFFY</sequence>